<sequence>MLFSSLPPAILLLFLSTSFAAAKPADRTLTLFPAIPEVTEIAANSSLFAIIKATGAASTNYGINAKSQKPTGTGTGTGTATGTATATATPIAAVSTGIDTNFYIDITTFPNKNSQVLNYFTGAFPPTRVAEVTCSFEGTTSAVCQVTRLAEETGKSIAPGSLTSSEVTYAPAQMTFHPIVFQMASTDSSASSLRIFGVPALVAYMVAAAIMLF</sequence>
<organism evidence="3 4">
    <name type="scientific">Orbilia oligospora</name>
    <name type="common">Nematode-trapping fungus</name>
    <name type="synonym">Arthrobotrys oligospora</name>
    <dbReference type="NCBI Taxonomy" id="2813651"/>
    <lineage>
        <taxon>Eukaryota</taxon>
        <taxon>Fungi</taxon>
        <taxon>Dikarya</taxon>
        <taxon>Ascomycota</taxon>
        <taxon>Pezizomycotina</taxon>
        <taxon>Orbiliomycetes</taxon>
        <taxon>Orbiliales</taxon>
        <taxon>Orbiliaceae</taxon>
        <taxon>Orbilia</taxon>
    </lineage>
</organism>
<name>A0A7C8QNP1_ORBOL</name>
<feature type="transmembrane region" description="Helical" evidence="1">
    <location>
        <begin position="193"/>
        <end position="212"/>
    </location>
</feature>
<evidence type="ECO:0000313" key="4">
    <source>
        <dbReference type="Proteomes" id="UP000472727"/>
    </source>
</evidence>
<dbReference type="AlphaFoldDB" id="A0A7C8QNP1"/>
<evidence type="ECO:0000256" key="1">
    <source>
        <dbReference type="SAM" id="Phobius"/>
    </source>
</evidence>
<evidence type="ECO:0000256" key="2">
    <source>
        <dbReference type="SAM" id="SignalP"/>
    </source>
</evidence>
<dbReference type="Proteomes" id="UP000472727">
    <property type="component" value="Unassembled WGS sequence"/>
</dbReference>
<reference evidence="3 4" key="1">
    <citation type="submission" date="2019-06" db="EMBL/GenBank/DDBJ databases">
        <authorList>
            <person name="Palmer J.M."/>
        </authorList>
    </citation>
    <scope>NUCLEOTIDE SEQUENCE [LARGE SCALE GENOMIC DNA]</scope>
    <source>
        <strain evidence="3 4">TWF106</strain>
    </source>
</reference>
<keyword evidence="2" id="KW-0732">Signal</keyword>
<feature type="chain" id="PRO_5028858419" evidence="2">
    <location>
        <begin position="23"/>
        <end position="213"/>
    </location>
</feature>
<protein>
    <submittedName>
        <fullName evidence="3">Uncharacterized protein</fullName>
    </submittedName>
</protein>
<accession>A0A7C8QNP1</accession>
<gene>
    <name evidence="3" type="ORF">TWF106_006531</name>
</gene>
<evidence type="ECO:0000313" key="3">
    <source>
        <dbReference type="EMBL" id="KAF3220934.1"/>
    </source>
</evidence>
<proteinExistence type="predicted"/>
<keyword evidence="1" id="KW-0812">Transmembrane</keyword>
<keyword evidence="1" id="KW-0472">Membrane</keyword>
<dbReference type="EMBL" id="WIWS01000031">
    <property type="protein sequence ID" value="KAF3220934.1"/>
    <property type="molecule type" value="Genomic_DNA"/>
</dbReference>
<feature type="signal peptide" evidence="2">
    <location>
        <begin position="1"/>
        <end position="22"/>
    </location>
</feature>
<comment type="caution">
    <text evidence="3">The sequence shown here is derived from an EMBL/GenBank/DDBJ whole genome shotgun (WGS) entry which is preliminary data.</text>
</comment>
<keyword evidence="1" id="KW-1133">Transmembrane helix</keyword>